<proteinExistence type="predicted"/>
<accession>A0A0A5GNQ3</accession>
<dbReference type="OrthoDB" id="2706316at2"/>
<dbReference type="STRING" id="1385510.GCA_000425205_01747"/>
<dbReference type="AlphaFoldDB" id="A0A0A5GNQ3"/>
<gene>
    <name evidence="1" type="ORF">N781_15560</name>
</gene>
<evidence type="ECO:0000313" key="1">
    <source>
        <dbReference type="EMBL" id="KGX92800.1"/>
    </source>
</evidence>
<dbReference type="RefSeq" id="WP_026800157.1">
    <property type="nucleotide sequence ID" value="NZ_AVPE01000005.1"/>
</dbReference>
<protein>
    <submittedName>
        <fullName evidence="1">Uncharacterized protein</fullName>
    </submittedName>
</protein>
<dbReference type="Proteomes" id="UP000030528">
    <property type="component" value="Unassembled WGS sequence"/>
</dbReference>
<keyword evidence="2" id="KW-1185">Reference proteome</keyword>
<comment type="caution">
    <text evidence="1">The sequence shown here is derived from an EMBL/GenBank/DDBJ whole genome shotgun (WGS) entry which is preliminary data.</text>
</comment>
<dbReference type="EMBL" id="AVPE01000005">
    <property type="protein sequence ID" value="KGX92800.1"/>
    <property type="molecule type" value="Genomic_DNA"/>
</dbReference>
<organism evidence="1 2">
    <name type="scientific">Pontibacillus halophilus JSM 076056 = DSM 19796</name>
    <dbReference type="NCBI Taxonomy" id="1385510"/>
    <lineage>
        <taxon>Bacteria</taxon>
        <taxon>Bacillati</taxon>
        <taxon>Bacillota</taxon>
        <taxon>Bacilli</taxon>
        <taxon>Bacillales</taxon>
        <taxon>Bacillaceae</taxon>
        <taxon>Pontibacillus</taxon>
    </lineage>
</organism>
<evidence type="ECO:0000313" key="2">
    <source>
        <dbReference type="Proteomes" id="UP000030528"/>
    </source>
</evidence>
<sequence>MGYIMPITHYQYQDYKKRVEMQQARTKLQVEPLTRVQWVKELQQHMDEMPREEKRKDLQFHREQRAQLYTPEGLHAHERAPLHDVNIAELTGKGQFVNESV</sequence>
<name>A0A0A5GNQ3_9BACI</name>
<reference evidence="1 2" key="1">
    <citation type="submission" date="2013-08" db="EMBL/GenBank/DDBJ databases">
        <authorList>
            <person name="Huang J."/>
            <person name="Wang G."/>
        </authorList>
    </citation>
    <scope>NUCLEOTIDE SEQUENCE [LARGE SCALE GENOMIC DNA]</scope>
    <source>
        <strain evidence="1 2">JSM 076056</strain>
    </source>
</reference>